<dbReference type="OrthoDB" id="10379808at2759"/>
<organism evidence="1 2">
    <name type="scientific">Trichinella murrelli</name>
    <dbReference type="NCBI Taxonomy" id="144512"/>
    <lineage>
        <taxon>Eukaryota</taxon>
        <taxon>Metazoa</taxon>
        <taxon>Ecdysozoa</taxon>
        <taxon>Nematoda</taxon>
        <taxon>Enoplea</taxon>
        <taxon>Dorylaimia</taxon>
        <taxon>Trichinellida</taxon>
        <taxon>Trichinellidae</taxon>
        <taxon>Trichinella</taxon>
    </lineage>
</organism>
<evidence type="ECO:0000313" key="2">
    <source>
        <dbReference type="Proteomes" id="UP000055048"/>
    </source>
</evidence>
<protein>
    <submittedName>
        <fullName evidence="1">Uncharacterized protein</fullName>
    </submittedName>
</protein>
<gene>
    <name evidence="1" type="ORF">T05_978</name>
</gene>
<comment type="caution">
    <text evidence="1">The sequence shown here is derived from an EMBL/GenBank/DDBJ whole genome shotgun (WGS) entry which is preliminary data.</text>
</comment>
<evidence type="ECO:0000313" key="1">
    <source>
        <dbReference type="EMBL" id="KRX44741.1"/>
    </source>
</evidence>
<reference evidence="1 2" key="1">
    <citation type="submission" date="2015-01" db="EMBL/GenBank/DDBJ databases">
        <title>Evolution of Trichinella species and genotypes.</title>
        <authorList>
            <person name="Korhonen P.K."/>
            <person name="Edoardo P."/>
            <person name="Giuseppe L.R."/>
            <person name="Gasser R.B."/>
        </authorList>
    </citation>
    <scope>NUCLEOTIDE SEQUENCE [LARGE SCALE GENOMIC DNA]</scope>
    <source>
        <strain evidence="1">ISS417</strain>
    </source>
</reference>
<accession>A0A0V0U0I1</accession>
<name>A0A0V0U0I1_9BILA</name>
<proteinExistence type="predicted"/>
<sequence length="61" mass="7308">MDEFKELLWMNNGFYLTLPILFALIQHRSDEAVRSEKLPLLKKTIIRNYLLSKRQIGKLFL</sequence>
<dbReference type="EMBL" id="JYDJ01000090">
    <property type="protein sequence ID" value="KRX44741.1"/>
    <property type="molecule type" value="Genomic_DNA"/>
</dbReference>
<dbReference type="Proteomes" id="UP000055048">
    <property type="component" value="Unassembled WGS sequence"/>
</dbReference>
<dbReference type="AlphaFoldDB" id="A0A0V0U0I1"/>
<keyword evidence="2" id="KW-1185">Reference proteome</keyword>